<feature type="domain" description="Fibrinogen C-terminal" evidence="5">
    <location>
        <begin position="60"/>
        <end position="110"/>
    </location>
</feature>
<evidence type="ECO:0000256" key="4">
    <source>
        <dbReference type="ARBA" id="ARBA00023157"/>
    </source>
</evidence>
<reference evidence="6" key="2">
    <citation type="submission" date="2025-08" db="UniProtKB">
        <authorList>
            <consortium name="Ensembl"/>
        </authorList>
    </citation>
    <scope>IDENTIFICATION</scope>
</reference>
<dbReference type="GO" id="GO:0005615">
    <property type="term" value="C:extracellular space"/>
    <property type="evidence" value="ECO:0000318"/>
    <property type="project" value="GO_Central"/>
</dbReference>
<evidence type="ECO:0000313" key="7">
    <source>
        <dbReference type="Proteomes" id="UP000018468"/>
    </source>
</evidence>
<dbReference type="InParanoid" id="W5M4P9"/>
<dbReference type="InterPro" id="IPR002181">
    <property type="entry name" value="Fibrinogen_a/b/g_C_dom"/>
</dbReference>
<dbReference type="InterPro" id="IPR036056">
    <property type="entry name" value="Fibrinogen-like_C"/>
</dbReference>
<dbReference type="Bgee" id="ENSLOCG00000002849">
    <property type="expression patterns" value="Expressed in intestine and 4 other cell types or tissues"/>
</dbReference>
<keyword evidence="4" id="KW-1015">Disulfide bond</keyword>
<sequence length="341" mass="37716">MLHALCLGMVAILCLEENMHWAVLLLSALLAVQITVSKSSLEVAGVNFNNLNSDTRQLLAKIKFAARSCKEIKDRYGVCEDGLYYLISRHGELYQTFCDMTTNGGGWTLVASVHENNMYGKCTVGDRWSSQQGNNPNVPEGDGSWSNKVTFGSAEAATSDDYKNPGYYDITAQDVSVWHVSNNAQMEHWSIASILKYHTKTNFLKLYGGNLYFLIKRYPVKYRAGVCTTNHGPSIPIVYDLGDEQSTSNLYGPHTRGLFKPGFITFRAFNNEQAAMAICSGVRPTGCHTEHFCVGGGGYFAEGGGRQCGDFTGLDWDGYGTHQGWSASREMTESAMLLFYR</sequence>
<evidence type="ECO:0000259" key="5">
    <source>
        <dbReference type="PROSITE" id="PS51406"/>
    </source>
</evidence>
<name>W5M4P9_LEPOC</name>
<evidence type="ECO:0000313" key="6">
    <source>
        <dbReference type="Ensembl" id="ENSLOCP00000003357.1"/>
    </source>
</evidence>
<dbReference type="GO" id="GO:0046872">
    <property type="term" value="F:metal ion binding"/>
    <property type="evidence" value="ECO:0007669"/>
    <property type="project" value="UniProtKB-KW"/>
</dbReference>
<evidence type="ECO:0000256" key="3">
    <source>
        <dbReference type="ARBA" id="ARBA00022837"/>
    </source>
</evidence>
<dbReference type="GeneTree" id="ENSGT00940000154757"/>
<keyword evidence="1" id="KW-0479">Metal-binding</keyword>
<keyword evidence="2" id="KW-0430">Lectin</keyword>
<evidence type="ECO:0000256" key="1">
    <source>
        <dbReference type="ARBA" id="ARBA00022723"/>
    </source>
</evidence>
<dbReference type="Gene3D" id="3.90.215.10">
    <property type="entry name" value="Gamma Fibrinogen, chain A, domain 1"/>
    <property type="match status" value="1"/>
</dbReference>
<dbReference type="Ensembl" id="ENSLOCT00000003364.1">
    <property type="protein sequence ID" value="ENSLOCP00000003357.1"/>
    <property type="gene ID" value="ENSLOCG00000002849.1"/>
</dbReference>
<dbReference type="EMBL" id="AHAT01005659">
    <property type="status" value="NOT_ANNOTATED_CDS"/>
    <property type="molecule type" value="Genomic_DNA"/>
</dbReference>
<dbReference type="PANTHER" id="PTHR16146">
    <property type="entry name" value="INTELECTIN"/>
    <property type="match status" value="1"/>
</dbReference>
<dbReference type="AlphaFoldDB" id="W5M4P9"/>
<dbReference type="PANTHER" id="PTHR16146:SF46">
    <property type="entry name" value="INTELECTIN-1A-RELATED"/>
    <property type="match status" value="1"/>
</dbReference>
<dbReference type="eggNOG" id="ENOG502QU6C">
    <property type="taxonomic scope" value="Eukaryota"/>
</dbReference>
<reference evidence="6" key="3">
    <citation type="submission" date="2025-09" db="UniProtKB">
        <authorList>
            <consortium name="Ensembl"/>
        </authorList>
    </citation>
    <scope>IDENTIFICATION</scope>
</reference>
<dbReference type="OMA" id="NYVASSC"/>
<organism evidence="6 7">
    <name type="scientific">Lepisosteus oculatus</name>
    <name type="common">Spotted gar</name>
    <dbReference type="NCBI Taxonomy" id="7918"/>
    <lineage>
        <taxon>Eukaryota</taxon>
        <taxon>Metazoa</taxon>
        <taxon>Chordata</taxon>
        <taxon>Craniata</taxon>
        <taxon>Vertebrata</taxon>
        <taxon>Euteleostomi</taxon>
        <taxon>Actinopterygii</taxon>
        <taxon>Neopterygii</taxon>
        <taxon>Holostei</taxon>
        <taxon>Semionotiformes</taxon>
        <taxon>Lepisosteidae</taxon>
        <taxon>Lepisosteus</taxon>
    </lineage>
</organism>
<dbReference type="Proteomes" id="UP000018468">
    <property type="component" value="Linkage group LG22"/>
</dbReference>
<proteinExistence type="predicted"/>
<keyword evidence="7" id="KW-1185">Reference proteome</keyword>
<dbReference type="PROSITE" id="PS51406">
    <property type="entry name" value="FIBRINOGEN_C_2"/>
    <property type="match status" value="1"/>
</dbReference>
<dbReference type="GO" id="GO:0070492">
    <property type="term" value="F:oligosaccharide binding"/>
    <property type="evidence" value="ECO:0000318"/>
    <property type="project" value="GO_Central"/>
</dbReference>
<dbReference type="HOGENOM" id="CLU_066147_0_0_1"/>
<keyword evidence="3" id="KW-0106">Calcium</keyword>
<dbReference type="SUPFAM" id="SSF56496">
    <property type="entry name" value="Fibrinogen C-terminal domain-like"/>
    <property type="match status" value="1"/>
</dbReference>
<dbReference type="FunCoup" id="W5M4P9">
    <property type="interactions" value="77"/>
</dbReference>
<reference evidence="7" key="1">
    <citation type="submission" date="2011-12" db="EMBL/GenBank/DDBJ databases">
        <title>The Draft Genome of Lepisosteus oculatus.</title>
        <authorList>
            <consortium name="The Broad Institute Genome Assembly &amp; Analysis Group"/>
            <consortium name="Computational R&amp;D Group"/>
            <consortium name="and Sequencing Platform"/>
            <person name="Di Palma F."/>
            <person name="Alfoldi J."/>
            <person name="Johnson J."/>
            <person name="Berlin A."/>
            <person name="Gnerre S."/>
            <person name="Jaffe D."/>
            <person name="MacCallum I."/>
            <person name="Young S."/>
            <person name="Walker B.J."/>
            <person name="Lander E.S."/>
            <person name="Lindblad-Toh K."/>
        </authorList>
    </citation>
    <scope>NUCLEOTIDE SEQUENCE [LARGE SCALE GENOMIC DNA]</scope>
</reference>
<dbReference type="InterPro" id="IPR014716">
    <property type="entry name" value="Fibrinogen_a/b/g_C_1"/>
</dbReference>
<evidence type="ECO:0000256" key="2">
    <source>
        <dbReference type="ARBA" id="ARBA00022734"/>
    </source>
</evidence>
<dbReference type="NCBIfam" id="NF040941">
    <property type="entry name" value="GGGWT_bact"/>
    <property type="match status" value="1"/>
</dbReference>
<protein>
    <submittedName>
        <fullName evidence="6">Si:ch211-194p6.7</fullName>
    </submittedName>
</protein>
<accession>W5M4P9</accession>